<dbReference type="GO" id="GO:0015627">
    <property type="term" value="C:type II protein secretion system complex"/>
    <property type="evidence" value="ECO:0007669"/>
    <property type="project" value="TreeGrafter"/>
</dbReference>
<name>A0A371PE58_9BACL</name>
<proteinExistence type="predicted"/>
<dbReference type="RefSeq" id="WP_116047363.1">
    <property type="nucleotide sequence ID" value="NZ_QUBQ01000003.1"/>
</dbReference>
<dbReference type="Gene3D" id="1.10.150.320">
    <property type="entry name" value="Photosystem II 12 kDa extrinsic protein"/>
    <property type="match status" value="1"/>
</dbReference>
<dbReference type="InterPro" id="IPR025640">
    <property type="entry name" value="GYF_2"/>
</dbReference>
<dbReference type="SUPFAM" id="SSF47781">
    <property type="entry name" value="RuvA domain 2-like"/>
    <property type="match status" value="1"/>
</dbReference>
<dbReference type="Pfam" id="PF14237">
    <property type="entry name" value="GYF_2"/>
    <property type="match status" value="1"/>
</dbReference>
<dbReference type="EMBL" id="QUBQ01000003">
    <property type="protein sequence ID" value="REK74194.1"/>
    <property type="molecule type" value="Genomic_DNA"/>
</dbReference>
<dbReference type="Pfam" id="PF12836">
    <property type="entry name" value="HHH_3"/>
    <property type="match status" value="1"/>
</dbReference>
<dbReference type="GO" id="GO:0015628">
    <property type="term" value="P:protein secretion by the type II secretion system"/>
    <property type="evidence" value="ECO:0007669"/>
    <property type="project" value="TreeGrafter"/>
</dbReference>
<dbReference type="Proteomes" id="UP000261905">
    <property type="component" value="Unassembled WGS sequence"/>
</dbReference>
<dbReference type="InterPro" id="IPR010994">
    <property type="entry name" value="RuvA_2-like"/>
</dbReference>
<dbReference type="InterPro" id="IPR051675">
    <property type="entry name" value="Endo/Exo/Phosphatase_dom_1"/>
</dbReference>
<protein>
    <submittedName>
        <fullName evidence="2">DUF4339 domain-containing protein</fullName>
    </submittedName>
</protein>
<dbReference type="AlphaFoldDB" id="A0A371PE58"/>
<evidence type="ECO:0000313" key="3">
    <source>
        <dbReference type="Proteomes" id="UP000261905"/>
    </source>
</evidence>
<organism evidence="2 3">
    <name type="scientific">Paenibacillus paeoniae</name>
    <dbReference type="NCBI Taxonomy" id="2292705"/>
    <lineage>
        <taxon>Bacteria</taxon>
        <taxon>Bacillati</taxon>
        <taxon>Bacillota</taxon>
        <taxon>Bacilli</taxon>
        <taxon>Bacillales</taxon>
        <taxon>Paenibacillaceae</taxon>
        <taxon>Paenibacillus</taxon>
    </lineage>
</organism>
<accession>A0A371PE58</accession>
<dbReference type="OrthoDB" id="2582266at2"/>
<sequence>MSIDLYPEHFTEICKKYLGRGYFVAEEHIPPDRLENAYVTFPIPRDVYVIALIDTSFFGNGKSGLAITDNGLYWRNSLQRDQAHISWGNFTLNKISQTGMHMIVIGQDNYIHVPNRIERAFQLLQDIQNLILQKIKLDYDAGVLEYDEPESEEWMVAVAGQQYGPFEINIIQELVQIRQIRPETAHVWKSGMPEWVEFLKQPEMAALVAPSVQPPPMPPPLPTNQFFIPPAASTATPFQETWDTTVADGVDTPVDFNQATEEQLQELPGIGIVGAKRILQERKANGGFQSADQVGEWLGLKPHQINKLKNQATFGLPPAAKRGNGRMVDY</sequence>
<comment type="caution">
    <text evidence="2">The sequence shown here is derived from an EMBL/GenBank/DDBJ whole genome shotgun (WGS) entry which is preliminary data.</text>
</comment>
<evidence type="ECO:0000313" key="2">
    <source>
        <dbReference type="EMBL" id="REK74194.1"/>
    </source>
</evidence>
<dbReference type="PANTHER" id="PTHR21180:SF32">
    <property type="entry name" value="ENDONUCLEASE_EXONUCLEASE_PHOSPHATASE FAMILY DOMAIN-CONTAINING PROTEIN 1"/>
    <property type="match status" value="1"/>
</dbReference>
<reference evidence="2 3" key="1">
    <citation type="submission" date="2018-08" db="EMBL/GenBank/DDBJ databases">
        <title>Paenibacillus sp. M4BSY-1, whole genome shotgun sequence.</title>
        <authorList>
            <person name="Tuo L."/>
        </authorList>
    </citation>
    <scope>NUCLEOTIDE SEQUENCE [LARGE SCALE GENOMIC DNA]</scope>
    <source>
        <strain evidence="2 3">M4BSY-1</strain>
    </source>
</reference>
<gene>
    <name evidence="2" type="ORF">DX130_16750</name>
</gene>
<dbReference type="PANTHER" id="PTHR21180">
    <property type="entry name" value="ENDONUCLEASE/EXONUCLEASE/PHOSPHATASE FAMILY DOMAIN-CONTAINING PROTEIN 1"/>
    <property type="match status" value="1"/>
</dbReference>
<feature type="domain" description="GYF" evidence="1">
    <location>
        <begin position="154"/>
        <end position="197"/>
    </location>
</feature>
<keyword evidence="3" id="KW-1185">Reference proteome</keyword>
<evidence type="ECO:0000259" key="1">
    <source>
        <dbReference type="Pfam" id="PF14237"/>
    </source>
</evidence>